<evidence type="ECO:0000313" key="5">
    <source>
        <dbReference type="EMBL" id="ETO14143.1"/>
    </source>
</evidence>
<dbReference type="SUPFAM" id="SSF53383">
    <property type="entry name" value="PLP-dependent transferases"/>
    <property type="match status" value="1"/>
</dbReference>
<feature type="non-terminal residue" evidence="5">
    <location>
        <position position="1"/>
    </location>
</feature>
<keyword evidence="3" id="KW-0808">Transferase</keyword>
<dbReference type="Proteomes" id="UP000023152">
    <property type="component" value="Unassembled WGS sequence"/>
</dbReference>
<comment type="cofactor">
    <cofactor evidence="1">
        <name>pyridoxal 5'-phosphate</name>
        <dbReference type="ChEBI" id="CHEBI:597326"/>
    </cofactor>
</comment>
<keyword evidence="2" id="KW-0032">Aminotransferase</keyword>
<evidence type="ECO:0000256" key="4">
    <source>
        <dbReference type="ARBA" id="ARBA00022898"/>
    </source>
</evidence>
<dbReference type="GO" id="GO:0005737">
    <property type="term" value="C:cytoplasm"/>
    <property type="evidence" value="ECO:0007669"/>
    <property type="project" value="TreeGrafter"/>
</dbReference>
<accession>X6MJF3</accession>
<dbReference type="PANTHER" id="PTHR43807:SF20">
    <property type="entry name" value="FI04487P"/>
    <property type="match status" value="1"/>
</dbReference>
<dbReference type="PANTHER" id="PTHR43807">
    <property type="entry name" value="FI04487P"/>
    <property type="match status" value="1"/>
</dbReference>
<comment type="caution">
    <text evidence="5">The sequence shown here is derived from an EMBL/GenBank/DDBJ whole genome shotgun (WGS) entry which is preliminary data.</text>
</comment>
<evidence type="ECO:0000256" key="3">
    <source>
        <dbReference type="ARBA" id="ARBA00022679"/>
    </source>
</evidence>
<keyword evidence="6" id="KW-1185">Reference proteome</keyword>
<evidence type="ECO:0008006" key="7">
    <source>
        <dbReference type="Google" id="ProtNLM"/>
    </source>
</evidence>
<dbReference type="InterPro" id="IPR051326">
    <property type="entry name" value="Kynurenine-oxoglutarate_AT"/>
</dbReference>
<evidence type="ECO:0000256" key="1">
    <source>
        <dbReference type="ARBA" id="ARBA00001933"/>
    </source>
</evidence>
<sequence>ILFFFLSQEDLNHDQFCLIGWHMKIIANGGFTPVKSQGTFFAVAECSEALQKLIRRKIVNPELMVPESQGGNLEDNLDWQMTKWIAQHAKVTCLPMSAFTSEQYKEPWNLLRFSFCVSDEAFAKSSKGMKEIKCLL</sequence>
<dbReference type="Gene3D" id="3.90.1150.10">
    <property type="entry name" value="Aspartate Aminotransferase, domain 1"/>
    <property type="match status" value="1"/>
</dbReference>
<dbReference type="InterPro" id="IPR015424">
    <property type="entry name" value="PyrdxlP-dep_Trfase"/>
</dbReference>
<protein>
    <recommendedName>
        <fullName evidence="7">Aminotransferase class I/classII domain-containing protein</fullName>
    </recommendedName>
</protein>
<gene>
    <name evidence="5" type="ORF">RFI_23226</name>
</gene>
<dbReference type="InterPro" id="IPR015422">
    <property type="entry name" value="PyrdxlP-dep_Trfase_small"/>
</dbReference>
<dbReference type="EMBL" id="ASPP01020189">
    <property type="protein sequence ID" value="ETO14143.1"/>
    <property type="molecule type" value="Genomic_DNA"/>
</dbReference>
<reference evidence="5 6" key="1">
    <citation type="journal article" date="2013" name="Curr. Biol.">
        <title>The Genome of the Foraminiferan Reticulomyxa filosa.</title>
        <authorList>
            <person name="Glockner G."/>
            <person name="Hulsmann N."/>
            <person name="Schleicher M."/>
            <person name="Noegel A.A."/>
            <person name="Eichinger L."/>
            <person name="Gallinger C."/>
            <person name="Pawlowski J."/>
            <person name="Sierra R."/>
            <person name="Euteneuer U."/>
            <person name="Pillet L."/>
            <person name="Moustafa A."/>
            <person name="Platzer M."/>
            <person name="Groth M."/>
            <person name="Szafranski K."/>
            <person name="Schliwa M."/>
        </authorList>
    </citation>
    <scope>NUCLEOTIDE SEQUENCE [LARGE SCALE GENOMIC DNA]</scope>
</reference>
<proteinExistence type="predicted"/>
<evidence type="ECO:0000313" key="6">
    <source>
        <dbReference type="Proteomes" id="UP000023152"/>
    </source>
</evidence>
<organism evidence="5 6">
    <name type="scientific">Reticulomyxa filosa</name>
    <dbReference type="NCBI Taxonomy" id="46433"/>
    <lineage>
        <taxon>Eukaryota</taxon>
        <taxon>Sar</taxon>
        <taxon>Rhizaria</taxon>
        <taxon>Retaria</taxon>
        <taxon>Foraminifera</taxon>
        <taxon>Monothalamids</taxon>
        <taxon>Reticulomyxidae</taxon>
        <taxon>Reticulomyxa</taxon>
    </lineage>
</organism>
<keyword evidence="4" id="KW-0663">Pyridoxal phosphate</keyword>
<evidence type="ECO:0000256" key="2">
    <source>
        <dbReference type="ARBA" id="ARBA00022576"/>
    </source>
</evidence>
<dbReference type="GO" id="GO:0016212">
    <property type="term" value="F:kynurenine-oxoglutarate transaminase activity"/>
    <property type="evidence" value="ECO:0007669"/>
    <property type="project" value="TreeGrafter"/>
</dbReference>
<dbReference type="AlphaFoldDB" id="X6MJF3"/>
<name>X6MJF3_RETFI</name>